<evidence type="ECO:0000256" key="3">
    <source>
        <dbReference type="ARBA" id="ARBA00022833"/>
    </source>
</evidence>
<feature type="domain" description="Glycoside hydrolase family 42 N-terminal" evidence="5">
    <location>
        <begin position="6"/>
        <end position="57"/>
    </location>
</feature>
<dbReference type="InterPro" id="IPR003476">
    <property type="entry name" value="Glyco_hydro_42"/>
</dbReference>
<keyword evidence="7" id="KW-1185">Reference proteome</keyword>
<name>A0ABW5SPM7_9BACL</name>
<keyword evidence="3" id="KW-0862">Zinc</keyword>
<dbReference type="Proteomes" id="UP001597540">
    <property type="component" value="Unassembled WGS sequence"/>
</dbReference>
<dbReference type="Pfam" id="PF02449">
    <property type="entry name" value="Glyco_hydro_42"/>
    <property type="match status" value="1"/>
</dbReference>
<dbReference type="EMBL" id="JBHUMJ010000002">
    <property type="protein sequence ID" value="MFD2700777.1"/>
    <property type="molecule type" value="Genomic_DNA"/>
</dbReference>
<dbReference type="Gene3D" id="3.20.20.80">
    <property type="entry name" value="Glycosidases"/>
    <property type="match status" value="1"/>
</dbReference>
<dbReference type="RefSeq" id="WP_076314073.1">
    <property type="nucleotide sequence ID" value="NZ_JBHUMJ010000002.1"/>
</dbReference>
<dbReference type="GO" id="GO:0004565">
    <property type="term" value="F:beta-galactosidase activity"/>
    <property type="evidence" value="ECO:0007669"/>
    <property type="project" value="UniProtKB-EC"/>
</dbReference>
<dbReference type="PANTHER" id="PTHR36447:SF2">
    <property type="entry name" value="BETA-GALACTOSIDASE YESZ"/>
    <property type="match status" value="1"/>
</dbReference>
<keyword evidence="4 6" id="KW-0326">Glycosidase</keyword>
<dbReference type="EC" id="3.2.1.23" evidence="6"/>
<dbReference type="PANTHER" id="PTHR36447">
    <property type="entry name" value="BETA-GALACTOSIDASE GANA"/>
    <property type="match status" value="1"/>
</dbReference>
<accession>A0ABW5SPM7</accession>
<evidence type="ECO:0000259" key="5">
    <source>
        <dbReference type="Pfam" id="PF02449"/>
    </source>
</evidence>
<reference evidence="7" key="1">
    <citation type="journal article" date="2019" name="Int. J. Syst. Evol. Microbiol.">
        <title>The Global Catalogue of Microorganisms (GCM) 10K type strain sequencing project: providing services to taxonomists for standard genome sequencing and annotation.</title>
        <authorList>
            <consortium name="The Broad Institute Genomics Platform"/>
            <consortium name="The Broad Institute Genome Sequencing Center for Infectious Disease"/>
            <person name="Wu L."/>
            <person name="Ma J."/>
        </authorList>
    </citation>
    <scope>NUCLEOTIDE SEQUENCE [LARGE SCALE GENOMIC DNA]</scope>
    <source>
        <strain evidence="7">KCTC 33849</strain>
    </source>
</reference>
<evidence type="ECO:0000256" key="2">
    <source>
        <dbReference type="ARBA" id="ARBA00022801"/>
    </source>
</evidence>
<evidence type="ECO:0000256" key="1">
    <source>
        <dbReference type="ARBA" id="ARBA00022723"/>
    </source>
</evidence>
<comment type="caution">
    <text evidence="6">The sequence shown here is derived from an EMBL/GenBank/DDBJ whole genome shotgun (WGS) entry which is preliminary data.</text>
</comment>
<dbReference type="InterPro" id="IPR013529">
    <property type="entry name" value="Glyco_hydro_42_N"/>
</dbReference>
<evidence type="ECO:0000256" key="4">
    <source>
        <dbReference type="ARBA" id="ARBA00023295"/>
    </source>
</evidence>
<dbReference type="SUPFAM" id="SSF51445">
    <property type="entry name" value="(Trans)glycosidases"/>
    <property type="match status" value="1"/>
</dbReference>
<keyword evidence="1" id="KW-0479">Metal-binding</keyword>
<sequence length="86" mass="10548">MRMVVDYYPEHWERSMWEQDARLMRDTGVLLIRVAEFAWSRLEPEEGRYASGWLFEVEYTRYQSLLTLKLIIALFTPQNLKVWWEC</sequence>
<evidence type="ECO:0000313" key="6">
    <source>
        <dbReference type="EMBL" id="MFD2700777.1"/>
    </source>
</evidence>
<protein>
    <submittedName>
        <fullName evidence="6">Beta-galactosidase</fullName>
        <ecNumber evidence="6">3.2.1.23</ecNumber>
    </submittedName>
</protein>
<keyword evidence="2 6" id="KW-0378">Hydrolase</keyword>
<gene>
    <name evidence="6" type="ORF">ACFSVM_09880</name>
</gene>
<evidence type="ECO:0000313" key="7">
    <source>
        <dbReference type="Proteomes" id="UP001597540"/>
    </source>
</evidence>
<proteinExistence type="predicted"/>
<organism evidence="6 7">
    <name type="scientific">Paenibacillus shunpengii</name>
    <dbReference type="NCBI Taxonomy" id="2054424"/>
    <lineage>
        <taxon>Bacteria</taxon>
        <taxon>Bacillati</taxon>
        <taxon>Bacillota</taxon>
        <taxon>Bacilli</taxon>
        <taxon>Bacillales</taxon>
        <taxon>Paenibacillaceae</taxon>
        <taxon>Paenibacillus</taxon>
    </lineage>
</organism>
<dbReference type="InterPro" id="IPR017853">
    <property type="entry name" value="GH"/>
</dbReference>